<evidence type="ECO:0000256" key="1">
    <source>
        <dbReference type="SAM" id="MobiDB-lite"/>
    </source>
</evidence>
<reference evidence="2 3" key="1">
    <citation type="submission" date="2015-08" db="EMBL/GenBank/DDBJ databases">
        <authorList>
            <person name="Babu N.S."/>
            <person name="Beckwith C.J."/>
            <person name="Beseler K.G."/>
            <person name="Brison A."/>
            <person name="Carone J.V."/>
            <person name="Caskin T.P."/>
            <person name="Diamond M."/>
            <person name="Durham M.E."/>
            <person name="Foxe J.M."/>
            <person name="Go M."/>
            <person name="Henderson B.A."/>
            <person name="Jones I.B."/>
            <person name="McGettigan J.A."/>
            <person name="Micheletti S.J."/>
            <person name="Nasrallah M.E."/>
            <person name="Ortiz D."/>
            <person name="Piller C.R."/>
            <person name="Privatt S.R."/>
            <person name="Schneider S.L."/>
            <person name="Sharp S."/>
            <person name="Smith T.C."/>
            <person name="Stanton J.D."/>
            <person name="Ullery H.E."/>
            <person name="Wilson R.J."/>
            <person name="Serrano M.G."/>
            <person name="Buck G."/>
            <person name="Lee V."/>
            <person name="Wang Y."/>
            <person name="Carvalho R."/>
            <person name="Voegtly L."/>
            <person name="Shi R."/>
            <person name="Duckworth R."/>
            <person name="Johnson A."/>
            <person name="Loviza R."/>
            <person name="Walstead R."/>
            <person name="Shah Z."/>
            <person name="Kiflezghi M."/>
            <person name="Wade K."/>
            <person name="Ball S.L."/>
            <person name="Bradley K.W."/>
            <person name="Asai D.J."/>
            <person name="Bowman C.A."/>
            <person name="Russell D.A."/>
            <person name="Pope W.H."/>
            <person name="Jacobs-Sera D."/>
            <person name="Hendrix R.W."/>
            <person name="Hatfull G.F."/>
        </authorList>
    </citation>
    <scope>NUCLEOTIDE SEQUENCE [LARGE SCALE GENOMIC DNA]</scope>
    <source>
        <strain evidence="2 3">DSM 27648</strain>
    </source>
</reference>
<dbReference type="STRING" id="1391654.AKJ09_03424"/>
<organism evidence="2 3">
    <name type="scientific">Labilithrix luteola</name>
    <dbReference type="NCBI Taxonomy" id="1391654"/>
    <lineage>
        <taxon>Bacteria</taxon>
        <taxon>Pseudomonadati</taxon>
        <taxon>Myxococcota</taxon>
        <taxon>Polyangia</taxon>
        <taxon>Polyangiales</taxon>
        <taxon>Labilitrichaceae</taxon>
        <taxon>Labilithrix</taxon>
    </lineage>
</organism>
<evidence type="ECO:0000313" key="3">
    <source>
        <dbReference type="Proteomes" id="UP000064967"/>
    </source>
</evidence>
<dbReference type="Proteomes" id="UP000064967">
    <property type="component" value="Chromosome"/>
</dbReference>
<dbReference type="AlphaFoldDB" id="A0A0K1PTA0"/>
<proteinExistence type="predicted"/>
<dbReference type="KEGG" id="llu:AKJ09_03424"/>
<keyword evidence="3" id="KW-1185">Reference proteome</keyword>
<dbReference type="EMBL" id="CP012333">
    <property type="protein sequence ID" value="AKU96760.1"/>
    <property type="molecule type" value="Genomic_DNA"/>
</dbReference>
<feature type="region of interest" description="Disordered" evidence="1">
    <location>
        <begin position="1"/>
        <end position="44"/>
    </location>
</feature>
<gene>
    <name evidence="2" type="ORF">AKJ09_03424</name>
</gene>
<feature type="compositionally biased region" description="Basic and acidic residues" evidence="1">
    <location>
        <begin position="7"/>
        <end position="18"/>
    </location>
</feature>
<protein>
    <submittedName>
        <fullName evidence="2">Uncharacterized protein</fullName>
    </submittedName>
</protein>
<accession>A0A0K1PTA0</accession>
<evidence type="ECO:0000313" key="2">
    <source>
        <dbReference type="EMBL" id="AKU96760.1"/>
    </source>
</evidence>
<name>A0A0K1PTA0_9BACT</name>
<sequence length="44" mass="4731">MASGRGHRVEPRSGERARASGTRISHGPVNSRGTLCVQGRRARC</sequence>